<evidence type="ECO:0000313" key="4">
    <source>
        <dbReference type="Proteomes" id="UP000184130"/>
    </source>
</evidence>
<dbReference type="Gene3D" id="3.40.50.720">
    <property type="entry name" value="NAD(P)-binding Rossmann-like Domain"/>
    <property type="match status" value="1"/>
</dbReference>
<feature type="domain" description="NAD-dependent epimerase/dehydratase" evidence="2">
    <location>
        <begin position="4"/>
        <end position="229"/>
    </location>
</feature>
<dbReference type="OrthoDB" id="9803010at2"/>
<evidence type="ECO:0000259" key="2">
    <source>
        <dbReference type="Pfam" id="PF01370"/>
    </source>
</evidence>
<dbReference type="RefSeq" id="WP_073203728.1">
    <property type="nucleotide sequence ID" value="NZ_FRBD01000001.1"/>
</dbReference>
<organism evidence="3 4">
    <name type="scientific">Xylanibacter ruminicola</name>
    <name type="common">Prevotella ruminicola</name>
    <dbReference type="NCBI Taxonomy" id="839"/>
    <lineage>
        <taxon>Bacteria</taxon>
        <taxon>Pseudomonadati</taxon>
        <taxon>Bacteroidota</taxon>
        <taxon>Bacteroidia</taxon>
        <taxon>Bacteroidales</taxon>
        <taxon>Prevotellaceae</taxon>
        <taxon>Xylanibacter</taxon>
    </lineage>
</organism>
<dbReference type="PANTHER" id="PTHR43000">
    <property type="entry name" value="DTDP-D-GLUCOSE 4,6-DEHYDRATASE-RELATED"/>
    <property type="match status" value="1"/>
</dbReference>
<comment type="similarity">
    <text evidence="1">Belongs to the NAD(P)-dependent epimerase/dehydratase family.</text>
</comment>
<dbReference type="InterPro" id="IPR036291">
    <property type="entry name" value="NAD(P)-bd_dom_sf"/>
</dbReference>
<gene>
    <name evidence="3" type="ORF">SAMN05216463_101125</name>
</gene>
<protein>
    <submittedName>
        <fullName evidence="3">Nucleoside-diphosphate-sugar epimerase</fullName>
    </submittedName>
</protein>
<dbReference type="EMBL" id="FRBD01000001">
    <property type="protein sequence ID" value="SHK28468.1"/>
    <property type="molecule type" value="Genomic_DNA"/>
</dbReference>
<evidence type="ECO:0000256" key="1">
    <source>
        <dbReference type="ARBA" id="ARBA00007637"/>
    </source>
</evidence>
<dbReference type="Proteomes" id="UP000184130">
    <property type="component" value="Unassembled WGS sequence"/>
</dbReference>
<evidence type="ECO:0000313" key="3">
    <source>
        <dbReference type="EMBL" id="SHK28468.1"/>
    </source>
</evidence>
<sequence length="302" mass="33337">MKSVIITGANGFLGSTLIKKLVERNVKVVAIDVTFQPCNLPDVSLITKVETYITDADDLAAKIPADDYDAFYHFAWAGVNGAVKANPVAQIKNIEMAAICMTVCNKIGCKKILCAGTIAEQSVKSLPFLEKTSGGMMYGIAKHCTHLMLENYSKNIGQPFVWMQLSNIYGPGNLTGNLVSYTLSELFEGNNPCFGPADQPYDFVSVDDTIEAIIRLGENETPQNTYYIGSGKPRLLKDYLICIGEIMGYPERIGIGKRPDDGIKYTVEMFDATDTKSDIGEYITKSFEEGIKETISWMRNRQ</sequence>
<dbReference type="SUPFAM" id="SSF51735">
    <property type="entry name" value="NAD(P)-binding Rossmann-fold domains"/>
    <property type="match status" value="1"/>
</dbReference>
<reference evidence="3 4" key="1">
    <citation type="submission" date="2016-11" db="EMBL/GenBank/DDBJ databases">
        <authorList>
            <person name="Jaros S."/>
            <person name="Januszkiewicz K."/>
            <person name="Wedrychowicz H."/>
        </authorList>
    </citation>
    <scope>NUCLEOTIDE SEQUENCE [LARGE SCALE GENOMIC DNA]</scope>
    <source>
        <strain evidence="3 4">KHT3</strain>
    </source>
</reference>
<accession>A0A1M6R805</accession>
<proteinExistence type="inferred from homology"/>
<dbReference type="Pfam" id="PF01370">
    <property type="entry name" value="Epimerase"/>
    <property type="match status" value="1"/>
</dbReference>
<dbReference type="AlphaFoldDB" id="A0A1M6R805"/>
<dbReference type="InterPro" id="IPR001509">
    <property type="entry name" value="Epimerase_deHydtase"/>
</dbReference>
<name>A0A1M6R805_XYLRU</name>